<dbReference type="GO" id="GO:0016298">
    <property type="term" value="F:lipase activity"/>
    <property type="evidence" value="ECO:0007669"/>
    <property type="project" value="TreeGrafter"/>
</dbReference>
<organism evidence="2 3">
    <name type="scientific">Streptomyces poonensis</name>
    <dbReference type="NCBI Taxonomy" id="68255"/>
    <lineage>
        <taxon>Bacteria</taxon>
        <taxon>Bacillati</taxon>
        <taxon>Actinomycetota</taxon>
        <taxon>Actinomycetes</taxon>
        <taxon>Kitasatosporales</taxon>
        <taxon>Streptomycetaceae</taxon>
        <taxon>Streptomyces</taxon>
    </lineage>
</organism>
<dbReference type="Pfam" id="PF01674">
    <property type="entry name" value="Lipase_2"/>
    <property type="match status" value="1"/>
</dbReference>
<dbReference type="InterPro" id="IPR029058">
    <property type="entry name" value="AB_hydrolase_fold"/>
</dbReference>
<evidence type="ECO:0000313" key="3">
    <source>
        <dbReference type="Proteomes" id="UP000622166"/>
    </source>
</evidence>
<dbReference type="SUPFAM" id="SSF53474">
    <property type="entry name" value="alpha/beta-Hydrolases"/>
    <property type="match status" value="1"/>
</dbReference>
<proteinExistence type="predicted"/>
<keyword evidence="3" id="KW-1185">Reference proteome</keyword>
<accession>A0A918PCC2</accession>
<reference evidence="2" key="1">
    <citation type="journal article" date="2014" name="Int. J. Syst. Evol. Microbiol.">
        <title>Complete genome sequence of Corynebacterium casei LMG S-19264T (=DSM 44701T), isolated from a smear-ripened cheese.</title>
        <authorList>
            <consortium name="US DOE Joint Genome Institute (JGI-PGF)"/>
            <person name="Walter F."/>
            <person name="Albersmeier A."/>
            <person name="Kalinowski J."/>
            <person name="Ruckert C."/>
        </authorList>
    </citation>
    <scope>NUCLEOTIDE SEQUENCE</scope>
    <source>
        <strain evidence="2">JCM 4815</strain>
    </source>
</reference>
<feature type="signal peptide" evidence="1">
    <location>
        <begin position="1"/>
        <end position="33"/>
    </location>
</feature>
<dbReference type="EMBL" id="BMVW01000002">
    <property type="protein sequence ID" value="GGY98801.1"/>
    <property type="molecule type" value="Genomic_DNA"/>
</dbReference>
<gene>
    <name evidence="2" type="ORF">GCM10010365_16820</name>
</gene>
<evidence type="ECO:0000256" key="1">
    <source>
        <dbReference type="SAM" id="SignalP"/>
    </source>
</evidence>
<dbReference type="PANTHER" id="PTHR32015:SF1">
    <property type="entry name" value="LIPASE"/>
    <property type="match status" value="1"/>
</dbReference>
<comment type="caution">
    <text evidence="2">The sequence shown here is derived from an EMBL/GenBank/DDBJ whole genome shotgun (WGS) entry which is preliminary data.</text>
</comment>
<dbReference type="InterPro" id="IPR002918">
    <property type="entry name" value="Lipase_EstA/Esterase_EstB"/>
</dbReference>
<protein>
    <submittedName>
        <fullName evidence="2">Lipase</fullName>
    </submittedName>
</protein>
<dbReference type="GO" id="GO:0016042">
    <property type="term" value="P:lipid catabolic process"/>
    <property type="evidence" value="ECO:0007669"/>
    <property type="project" value="InterPro"/>
</dbReference>
<evidence type="ECO:0000313" key="2">
    <source>
        <dbReference type="EMBL" id="GGY98801.1"/>
    </source>
</evidence>
<reference evidence="2" key="2">
    <citation type="submission" date="2020-09" db="EMBL/GenBank/DDBJ databases">
        <authorList>
            <person name="Sun Q."/>
            <person name="Ohkuma M."/>
        </authorList>
    </citation>
    <scope>NUCLEOTIDE SEQUENCE</scope>
    <source>
        <strain evidence="2">JCM 4815</strain>
    </source>
</reference>
<dbReference type="Proteomes" id="UP000622166">
    <property type="component" value="Unassembled WGS sequence"/>
</dbReference>
<feature type="chain" id="PRO_5037310031" evidence="1">
    <location>
        <begin position="34"/>
        <end position="289"/>
    </location>
</feature>
<dbReference type="AlphaFoldDB" id="A0A918PCC2"/>
<dbReference type="PANTHER" id="PTHR32015">
    <property type="entry name" value="FASTING INDUCED LIPASE"/>
    <property type="match status" value="1"/>
</dbReference>
<name>A0A918PCC2_9ACTN</name>
<keyword evidence="1" id="KW-0732">Signal</keyword>
<dbReference type="Gene3D" id="3.40.50.1820">
    <property type="entry name" value="alpha/beta hydrolase"/>
    <property type="match status" value="1"/>
</dbReference>
<dbReference type="RefSeq" id="WP_189856864.1">
    <property type="nucleotide sequence ID" value="NZ_BMVW01000002.1"/>
</dbReference>
<sequence>MARRTPPAPLRALRILLAAAALAGASLAGAAHAAPPADSAGGWNDYSCRPSHAHPRPVVLVHGTGANSLDNWFVLAPDLARHGYCVFALDYGQVGLPLTHGLGPIERSAGQLGSFVDHVLATTGAHEVDVVGHSQGGMMPRYYLKFLGGADKVHHLIGIAPSNHGTTLHGLAPLVRVAGRPVGLARTFPAVSQQLAGSRFLARLNAGGDTVPGVHYTVLATRYDLNVTPYWSQFLHGPDVRNVLIQDLCPVNTATHESIGFTDRITHHEIRNVLDPAHATPTTCAAALS</sequence>